<protein>
    <submittedName>
        <fullName evidence="3">Uncharacterized protein</fullName>
    </submittedName>
</protein>
<name>I4YRQ5_9HYPH</name>
<reference evidence="3 4" key="1">
    <citation type="submission" date="2012-02" db="EMBL/GenBank/DDBJ databases">
        <title>Improved High-Quality Draft sequence of Microvirga sp. WSM3557.</title>
        <authorList>
            <consortium name="US DOE Joint Genome Institute"/>
            <person name="Lucas S."/>
            <person name="Han J."/>
            <person name="Lapidus A."/>
            <person name="Cheng J.-F."/>
            <person name="Goodwin L."/>
            <person name="Pitluck S."/>
            <person name="Peters L."/>
            <person name="Zhang X."/>
            <person name="Detter J.C."/>
            <person name="Han C."/>
            <person name="Tapia R."/>
            <person name="Land M."/>
            <person name="Hauser L."/>
            <person name="Kyrpides N."/>
            <person name="Ivanova N."/>
            <person name="Pagani I."/>
            <person name="Brau L."/>
            <person name="Yates R."/>
            <person name="O'Hara G."/>
            <person name="Rui T."/>
            <person name="Howieson J."/>
            <person name="Reeve W."/>
            <person name="Woyke T."/>
        </authorList>
    </citation>
    <scope>NUCLEOTIDE SEQUENCE [LARGE SCALE GENOMIC DNA]</scope>
    <source>
        <strain evidence="3 4">WSM3557</strain>
    </source>
</reference>
<evidence type="ECO:0000313" key="4">
    <source>
        <dbReference type="Proteomes" id="UP000003947"/>
    </source>
</evidence>
<accession>I4YRQ5</accession>
<feature type="compositionally biased region" description="Polar residues" evidence="2">
    <location>
        <begin position="830"/>
        <end position="841"/>
    </location>
</feature>
<feature type="region of interest" description="Disordered" evidence="2">
    <location>
        <begin position="586"/>
        <end position="628"/>
    </location>
</feature>
<organism evidence="3 4">
    <name type="scientific">Microvirga lotononidis</name>
    <dbReference type="NCBI Taxonomy" id="864069"/>
    <lineage>
        <taxon>Bacteria</taxon>
        <taxon>Pseudomonadati</taxon>
        <taxon>Pseudomonadota</taxon>
        <taxon>Alphaproteobacteria</taxon>
        <taxon>Hyphomicrobiales</taxon>
        <taxon>Methylobacteriaceae</taxon>
        <taxon>Microvirga</taxon>
    </lineage>
</organism>
<feature type="compositionally biased region" description="Pro residues" evidence="2">
    <location>
        <begin position="596"/>
        <end position="608"/>
    </location>
</feature>
<dbReference type="Proteomes" id="UP000003947">
    <property type="component" value="Unassembled WGS sequence"/>
</dbReference>
<feature type="coiled-coil region" evidence="1">
    <location>
        <begin position="510"/>
        <end position="541"/>
    </location>
</feature>
<dbReference type="RefSeq" id="WP_009762698.1">
    <property type="nucleotide sequence ID" value="NZ_JH660645.1"/>
</dbReference>
<proteinExistence type="predicted"/>
<dbReference type="EMBL" id="JH660645">
    <property type="protein sequence ID" value="EIM26647.1"/>
    <property type="molecule type" value="Genomic_DNA"/>
</dbReference>
<evidence type="ECO:0000313" key="3">
    <source>
        <dbReference type="EMBL" id="EIM26647.1"/>
    </source>
</evidence>
<keyword evidence="1" id="KW-0175">Coiled coil</keyword>
<evidence type="ECO:0000256" key="1">
    <source>
        <dbReference type="SAM" id="Coils"/>
    </source>
</evidence>
<sequence length="841" mass="86193">MPNPLSAFGVRDIDYAMSVGMVMGEALDEGLVGMGLVAATALNRAQNPSAYLSRSAALGDVFAAPFSAETMVDATTRGRSLSGKGRQFSPTFNSNISGASTAGHANFKAGLEASLKAAFDPEFSPALGIRQDGFLRAQKAVEVAVKARDLGIDIGLGVEHFSAPGFERDAGVGRNRSRFGGHSVSPTGGWPAGVTAPTRSEFASRFAAAAALAGVDIPDDMVADITAHTNRAQIMAAAPIIQRQAQDYLSQELEQDVMPGLNYNDLVQRTGFDAVDVPDVTGQLGINPPGALGFAENFGITPDNEQAISPPDPIGRVDFAGYLDPVGPSPIDGPDAITGTGAIAPAGAFSGQPLGPSQGFTSPDAAALFGGAPMGSPQAFDAGWAPGFEGFSAPGLIDQASFDARFNGAIPERAIETGYPETDLGIVSPRALGMGETFGINAGGFTPSGFSAGVDAGPYGVTPDASAPSLEARNAMDRFEGAMAVRNSTAPDMTNEAIAGRMNADLGRVSEKEQQAYERAMSEYNREKAQYERDLAAYNAATKSFSATPTGFNTDISSLEAPVASGLNSFGLSGFTNPMTGSAVGPALAPQSLSRPTPPTRPSAPVAPAPVASVRTASTSGVPEGWSPGVGPDGWGGYMSGVGGLAGMDLDNFGKSYENYMSEMAATAPATTSSFGPFGWNDKTGLTIGGYASPLEALGLTKANPTAPQKQQPQKEQGFFEGWSTPGLIGGALGLATGGPLGAIMGYQGGKLGAQAFNAVGDMFEGQNPFGGKFDGFGNFFGGPAASWDNWDPATYGFGPGFNERGERSHTGRDESGNATVGDGSYGERSGTNPNNPQGIL</sequence>
<feature type="compositionally biased region" description="Basic and acidic residues" evidence="2">
    <location>
        <begin position="804"/>
        <end position="816"/>
    </location>
</feature>
<gene>
    <name evidence="3" type="ORF">MicloDRAFT_00031960</name>
</gene>
<dbReference type="STRING" id="864069.MicloDRAFT_00031960"/>
<dbReference type="Gene3D" id="6.10.250.2200">
    <property type="match status" value="1"/>
</dbReference>
<feature type="region of interest" description="Disordered" evidence="2">
    <location>
        <begin position="799"/>
        <end position="841"/>
    </location>
</feature>
<dbReference type="AlphaFoldDB" id="I4YRQ5"/>
<dbReference type="HOGENOM" id="CLU_338272_0_0_5"/>
<dbReference type="PATRIC" id="fig|864069.3.peg.3473"/>
<keyword evidence="4" id="KW-1185">Reference proteome</keyword>
<evidence type="ECO:0000256" key="2">
    <source>
        <dbReference type="SAM" id="MobiDB-lite"/>
    </source>
</evidence>